<evidence type="ECO:0000256" key="1">
    <source>
        <dbReference type="ARBA" id="ARBA00004123"/>
    </source>
</evidence>
<dbReference type="InParanoid" id="A0A1S3HAB9"/>
<feature type="compositionally biased region" description="Polar residues" evidence="10">
    <location>
        <begin position="280"/>
        <end position="291"/>
    </location>
</feature>
<sequence length="708" mass="82447">MTDLGDQPTGSRYLRGAYSVHAMPNKKRKKIGYIAKKAGAKKYVKARRCDSEDDIPLSKLISVPSINPEVHQQNGSRRKQVVSSSDSEDEIPLSSLRSMSQSVSEDSHIQGVWQSKHIKPNNGQYLPKRQTSFKEGSKYFPQHPWSLDLDRELREEKKRMGRNNHHDDVLQLVLPPNFINIGQQTGRWKILKDELQYGTSERLAKLLIDIYYEYNDLLSKPCMKKILGNDDGYEDFSPFLLDTEKQHESVQHVSIGPDIANTRGQHESDDYPVSFHISDIRTQPEPNQTDGVIQDTRWQPKPDQSDGVLQDTRWQPKTDQTYGVLQDTRWQPKPDKTDGVIQDTRWQPKPDKTDGVIQDTRWQYRPNVISNDHKNSSVTSKQHISVEGNFHSLDNQDTKGLYTIFDGNENFSNISIKHIKQEVKDEMHQGNDKTSQDLKVSMNSVFTPDNPGSTITEKLNSQNVTNLEKDPVSAQISPRKPLLDNHKTHANNTIICAGDAPRTLYICSYCPMQFWSPDRYKRHEEIHLSYRYHCMYCDRTFPHKASWKTHESEHKGKNTLKCQHYGERYSRYNIYSEHERTHTGEDPYMYQCRHCGKKFISSLGKNAHQRQHGLGSEKPQKCQFCFRRFAEKKELIRHKRIHIGHKSYKCQYCEKIFMEKAICIGHERLHRGERPYSCRFCEKTFIYRETCKQHQLAHSGVDNENVHF</sequence>
<dbReference type="OrthoDB" id="8823111at2759"/>
<dbReference type="GO" id="GO:0005634">
    <property type="term" value="C:nucleus"/>
    <property type="evidence" value="ECO:0007669"/>
    <property type="project" value="UniProtKB-SubCell"/>
</dbReference>
<keyword evidence="2" id="KW-0479">Metal-binding</keyword>
<dbReference type="PROSITE" id="PS00028">
    <property type="entry name" value="ZINC_FINGER_C2H2_1"/>
    <property type="match status" value="6"/>
</dbReference>
<feature type="region of interest" description="Disordered" evidence="10">
    <location>
        <begin position="329"/>
        <end position="355"/>
    </location>
</feature>
<feature type="domain" description="C2H2-type" evidence="11">
    <location>
        <begin position="505"/>
        <end position="532"/>
    </location>
</feature>
<dbReference type="RefSeq" id="XP_013382977.1">
    <property type="nucleotide sequence ID" value="XM_013527523.1"/>
</dbReference>
<keyword evidence="5" id="KW-0862">Zinc</keyword>
<evidence type="ECO:0000256" key="10">
    <source>
        <dbReference type="SAM" id="MobiDB-lite"/>
    </source>
</evidence>
<feature type="domain" description="C2H2-type" evidence="11">
    <location>
        <begin position="676"/>
        <end position="703"/>
    </location>
</feature>
<keyword evidence="4 9" id="KW-0863">Zinc-finger</keyword>
<evidence type="ECO:0000256" key="2">
    <source>
        <dbReference type="ARBA" id="ARBA00022723"/>
    </source>
</evidence>
<name>A0A1S3HAB9_LINAN</name>
<evidence type="ECO:0000256" key="3">
    <source>
        <dbReference type="ARBA" id="ARBA00022737"/>
    </source>
</evidence>
<feature type="domain" description="C2H2-type" evidence="11">
    <location>
        <begin position="620"/>
        <end position="647"/>
    </location>
</feature>
<feature type="domain" description="C2H2-type" evidence="11">
    <location>
        <begin position="532"/>
        <end position="559"/>
    </location>
</feature>
<evidence type="ECO:0000259" key="11">
    <source>
        <dbReference type="PROSITE" id="PS50157"/>
    </source>
</evidence>
<dbReference type="PANTHER" id="PTHR47772">
    <property type="entry name" value="ZINC FINGER PROTEIN 200"/>
    <property type="match status" value="1"/>
</dbReference>
<protein>
    <submittedName>
        <fullName evidence="13">Zinc finger protein 135 isoform X1</fullName>
    </submittedName>
</protein>
<feature type="domain" description="C2H2-type" evidence="11">
    <location>
        <begin position="560"/>
        <end position="587"/>
    </location>
</feature>
<dbReference type="AlphaFoldDB" id="A0A1S3HAB9"/>
<evidence type="ECO:0000256" key="4">
    <source>
        <dbReference type="ARBA" id="ARBA00022771"/>
    </source>
</evidence>
<evidence type="ECO:0000313" key="13">
    <source>
        <dbReference type="RefSeq" id="XP_013382977.1"/>
    </source>
</evidence>
<proteinExistence type="predicted"/>
<dbReference type="Proteomes" id="UP000085678">
    <property type="component" value="Unplaced"/>
</dbReference>
<evidence type="ECO:0000256" key="9">
    <source>
        <dbReference type="PROSITE-ProRule" id="PRU00042"/>
    </source>
</evidence>
<keyword evidence="12" id="KW-1185">Reference proteome</keyword>
<accession>A0A1S3HAB9</accession>
<feature type="domain" description="C2H2-type" evidence="11">
    <location>
        <begin position="648"/>
        <end position="675"/>
    </location>
</feature>
<feature type="compositionally biased region" description="Polar residues" evidence="10">
    <location>
        <begin position="70"/>
        <end position="85"/>
    </location>
</feature>
<dbReference type="InterPro" id="IPR036236">
    <property type="entry name" value="Znf_C2H2_sf"/>
</dbReference>
<evidence type="ECO:0000256" key="5">
    <source>
        <dbReference type="ARBA" id="ARBA00022833"/>
    </source>
</evidence>
<dbReference type="InterPro" id="IPR013087">
    <property type="entry name" value="Znf_C2H2_type"/>
</dbReference>
<reference evidence="13" key="1">
    <citation type="submission" date="2025-08" db="UniProtKB">
        <authorList>
            <consortium name="RefSeq"/>
        </authorList>
    </citation>
    <scope>IDENTIFICATION</scope>
    <source>
        <tissue evidence="13">Gonads</tissue>
    </source>
</reference>
<evidence type="ECO:0000256" key="8">
    <source>
        <dbReference type="ARBA" id="ARBA00023242"/>
    </source>
</evidence>
<dbReference type="KEGG" id="lak:106153551"/>
<dbReference type="InterPro" id="IPR050636">
    <property type="entry name" value="C2H2-ZF_domain-containing"/>
</dbReference>
<gene>
    <name evidence="13" type="primary">LOC106153551</name>
</gene>
<dbReference type="SMART" id="SM00355">
    <property type="entry name" value="ZnF_C2H2"/>
    <property type="match status" value="7"/>
</dbReference>
<evidence type="ECO:0000256" key="7">
    <source>
        <dbReference type="ARBA" id="ARBA00023163"/>
    </source>
</evidence>
<dbReference type="GeneID" id="106153551"/>
<keyword evidence="3" id="KW-0677">Repeat</keyword>
<organism evidence="12 13">
    <name type="scientific">Lingula anatina</name>
    <name type="common">Brachiopod</name>
    <name type="synonym">Lingula unguis</name>
    <dbReference type="NCBI Taxonomy" id="7574"/>
    <lineage>
        <taxon>Eukaryota</taxon>
        <taxon>Metazoa</taxon>
        <taxon>Spiralia</taxon>
        <taxon>Lophotrochozoa</taxon>
        <taxon>Brachiopoda</taxon>
        <taxon>Linguliformea</taxon>
        <taxon>Lingulata</taxon>
        <taxon>Lingulida</taxon>
        <taxon>Linguloidea</taxon>
        <taxon>Lingulidae</taxon>
        <taxon>Lingula</taxon>
    </lineage>
</organism>
<evidence type="ECO:0000256" key="6">
    <source>
        <dbReference type="ARBA" id="ARBA00023015"/>
    </source>
</evidence>
<keyword evidence="6" id="KW-0805">Transcription regulation</keyword>
<dbReference type="PANTHER" id="PTHR47772:SF13">
    <property type="entry name" value="GASTRULA ZINC FINGER PROTEIN XLCGF49.1-LIKE-RELATED"/>
    <property type="match status" value="1"/>
</dbReference>
<dbReference type="Gene3D" id="3.30.160.60">
    <property type="entry name" value="Classic Zinc Finger"/>
    <property type="match status" value="5"/>
</dbReference>
<dbReference type="GO" id="GO:0008270">
    <property type="term" value="F:zinc ion binding"/>
    <property type="evidence" value="ECO:0007669"/>
    <property type="project" value="UniProtKB-KW"/>
</dbReference>
<keyword evidence="7" id="KW-0804">Transcription</keyword>
<feature type="region of interest" description="Disordered" evidence="10">
    <location>
        <begin position="279"/>
        <end position="310"/>
    </location>
</feature>
<keyword evidence="8" id="KW-0539">Nucleus</keyword>
<feature type="domain" description="C2H2-type" evidence="11">
    <location>
        <begin position="590"/>
        <end position="612"/>
    </location>
</feature>
<feature type="region of interest" description="Disordered" evidence="10">
    <location>
        <begin position="69"/>
        <end position="103"/>
    </location>
</feature>
<feature type="compositionally biased region" description="Low complexity" evidence="10">
    <location>
        <begin position="94"/>
        <end position="103"/>
    </location>
</feature>
<dbReference type="PROSITE" id="PS50157">
    <property type="entry name" value="ZINC_FINGER_C2H2_2"/>
    <property type="match status" value="7"/>
</dbReference>
<dbReference type="SUPFAM" id="SSF57667">
    <property type="entry name" value="beta-beta-alpha zinc fingers"/>
    <property type="match status" value="4"/>
</dbReference>
<evidence type="ECO:0000313" key="12">
    <source>
        <dbReference type="Proteomes" id="UP000085678"/>
    </source>
</evidence>
<comment type="subcellular location">
    <subcellularLocation>
        <location evidence="1">Nucleus</location>
    </subcellularLocation>
</comment>